<reference evidence="1" key="2">
    <citation type="submission" date="2023-06" db="EMBL/GenBank/DDBJ databases">
        <authorList>
            <person name="Swenson N.G."/>
            <person name="Wegrzyn J.L."/>
            <person name="Mcevoy S.L."/>
        </authorList>
    </citation>
    <scope>NUCLEOTIDE SEQUENCE</scope>
    <source>
        <strain evidence="1">NS2018</strain>
        <tissue evidence="1">Leaf</tissue>
    </source>
</reference>
<comment type="caution">
    <text evidence="1">The sequence shown here is derived from an EMBL/GenBank/DDBJ whole genome shotgun (WGS) entry which is preliminary data.</text>
</comment>
<proteinExistence type="predicted"/>
<protein>
    <submittedName>
        <fullName evidence="1">Uncharacterized protein</fullName>
    </submittedName>
</protein>
<name>A0AA39UXE3_ACESA</name>
<gene>
    <name evidence="1" type="ORF">LWI29_031520</name>
</gene>
<keyword evidence="2" id="KW-1185">Reference proteome</keyword>
<evidence type="ECO:0000313" key="1">
    <source>
        <dbReference type="EMBL" id="KAK0574959.1"/>
    </source>
</evidence>
<organism evidence="1 2">
    <name type="scientific">Acer saccharum</name>
    <name type="common">Sugar maple</name>
    <dbReference type="NCBI Taxonomy" id="4024"/>
    <lineage>
        <taxon>Eukaryota</taxon>
        <taxon>Viridiplantae</taxon>
        <taxon>Streptophyta</taxon>
        <taxon>Embryophyta</taxon>
        <taxon>Tracheophyta</taxon>
        <taxon>Spermatophyta</taxon>
        <taxon>Magnoliopsida</taxon>
        <taxon>eudicotyledons</taxon>
        <taxon>Gunneridae</taxon>
        <taxon>Pentapetalae</taxon>
        <taxon>rosids</taxon>
        <taxon>malvids</taxon>
        <taxon>Sapindales</taxon>
        <taxon>Sapindaceae</taxon>
        <taxon>Hippocastanoideae</taxon>
        <taxon>Acereae</taxon>
        <taxon>Acer</taxon>
    </lineage>
</organism>
<dbReference type="AlphaFoldDB" id="A0AA39UXE3"/>
<dbReference type="EMBL" id="JAUESC010000387">
    <property type="protein sequence ID" value="KAK0574959.1"/>
    <property type="molecule type" value="Genomic_DNA"/>
</dbReference>
<reference evidence="1" key="1">
    <citation type="journal article" date="2022" name="Plant J.">
        <title>Strategies of tolerance reflected in two North American maple genomes.</title>
        <authorList>
            <person name="McEvoy S.L."/>
            <person name="Sezen U.U."/>
            <person name="Trouern-Trend A."/>
            <person name="McMahon S.M."/>
            <person name="Schaberg P.G."/>
            <person name="Yang J."/>
            <person name="Wegrzyn J.L."/>
            <person name="Swenson N.G."/>
        </authorList>
    </citation>
    <scope>NUCLEOTIDE SEQUENCE</scope>
    <source>
        <strain evidence="1">NS2018</strain>
    </source>
</reference>
<evidence type="ECO:0000313" key="2">
    <source>
        <dbReference type="Proteomes" id="UP001168877"/>
    </source>
</evidence>
<sequence length="146" mass="16799">MLGFVVGMAMLIGVLRELCWCCGCYCLSMVHWFTCYQQLRSVVLALGGFHRLHLLYLWQLSKHPGLGSDWASFSPMIANGSKSSITRGGLQIHDTQSLASYQKQRSRDKREELYLGLKKFDPLLEYKFQRKQFSEGGWIVEFPLDI</sequence>
<accession>A0AA39UXE3</accession>
<dbReference type="Proteomes" id="UP001168877">
    <property type="component" value="Unassembled WGS sequence"/>
</dbReference>